<evidence type="ECO:0000313" key="3">
    <source>
        <dbReference type="EnsemblMetazoa" id="CJA09803.1"/>
    </source>
</evidence>
<evidence type="ECO:0000256" key="2">
    <source>
        <dbReference type="SAM" id="MobiDB-lite"/>
    </source>
</evidence>
<feature type="compositionally biased region" description="Low complexity" evidence="2">
    <location>
        <begin position="234"/>
        <end position="246"/>
    </location>
</feature>
<organism evidence="3 4">
    <name type="scientific">Caenorhabditis japonica</name>
    <dbReference type="NCBI Taxonomy" id="281687"/>
    <lineage>
        <taxon>Eukaryota</taxon>
        <taxon>Metazoa</taxon>
        <taxon>Ecdysozoa</taxon>
        <taxon>Nematoda</taxon>
        <taxon>Chromadorea</taxon>
        <taxon>Rhabditida</taxon>
        <taxon>Rhabditina</taxon>
        <taxon>Rhabditomorpha</taxon>
        <taxon>Rhabditoidea</taxon>
        <taxon>Rhabditidae</taxon>
        <taxon>Peloderinae</taxon>
        <taxon>Caenorhabditis</taxon>
    </lineage>
</organism>
<dbReference type="AlphaFoldDB" id="A0A8R1HVJ4"/>
<keyword evidence="1" id="KW-0175">Coiled coil</keyword>
<accession>A0A8R1HVJ4</accession>
<evidence type="ECO:0000313" key="4">
    <source>
        <dbReference type="Proteomes" id="UP000005237"/>
    </source>
</evidence>
<feature type="region of interest" description="Disordered" evidence="2">
    <location>
        <begin position="141"/>
        <end position="160"/>
    </location>
</feature>
<evidence type="ECO:0000256" key="1">
    <source>
        <dbReference type="SAM" id="Coils"/>
    </source>
</evidence>
<name>A0A8R1HVJ4_CAEJA</name>
<protein>
    <recommendedName>
        <fullName evidence="5">HSF-type DNA-binding domain-containing protein</fullName>
    </recommendedName>
</protein>
<feature type="coiled-coil region" evidence="1">
    <location>
        <begin position="34"/>
        <end position="91"/>
    </location>
</feature>
<reference evidence="3" key="2">
    <citation type="submission" date="2022-06" db="UniProtKB">
        <authorList>
            <consortium name="EnsemblMetazoa"/>
        </authorList>
    </citation>
    <scope>IDENTIFICATION</scope>
    <source>
        <strain evidence="3">DF5081</strain>
    </source>
</reference>
<sequence>MTPLSQGGLTRTESDQDHLEFSHPCFVQHRPDLMQQIKRKVRETKQSVRIVEDKQVNEQTQQNLEVVMAEMRSMREKARNMEAKMNSLTKENREIWDQMTSMRQQHARQQQYFKKLLHFLVSVMQPGLSKRVAKRGVLEIDFGVPNTPGSKRNRSEDGSYKDVCDLLESLQRESQEPNSRRFSSAQDCGPLISEVTDEFGNSPGGPRSSDMFSDAFARYAEATSPVSGSREQSPHPIISQPSSNSSLATTQNAKDDKFFKYPEQQYSNQHFKDPSTEPQNVYMGSGPLTTENVHRGGVPTKRNYPSGSSYSAAYGAKPQFQQPVIPQKRVAPYKNANAYNAGQFVSSAAASMPSTSQQNNQQLMRIEGHHLHHHPEDKDTHQDLYSPTLNISPSFDRQISQELQDYFNGCDGQLDNIRDLVSSSNWDNFGENLPDDDDEQLMLHPQHQLALKDVPESVSYGNYEDEVGDLLDPLLSDTQHPENFEVVGDPNYQPLADEEIFPRSPVVLRTPSPVNLK</sequence>
<keyword evidence="4" id="KW-1185">Reference proteome</keyword>
<reference evidence="4" key="1">
    <citation type="submission" date="2010-08" db="EMBL/GenBank/DDBJ databases">
        <authorList>
            <consortium name="Caenorhabditis japonica Sequencing Consortium"/>
            <person name="Wilson R.K."/>
        </authorList>
    </citation>
    <scope>NUCLEOTIDE SEQUENCE [LARGE SCALE GENOMIC DNA]</scope>
    <source>
        <strain evidence="4">DF5081</strain>
    </source>
</reference>
<dbReference type="Proteomes" id="UP000005237">
    <property type="component" value="Unassembled WGS sequence"/>
</dbReference>
<proteinExistence type="predicted"/>
<feature type="region of interest" description="Disordered" evidence="2">
    <location>
        <begin position="268"/>
        <end position="301"/>
    </location>
</feature>
<dbReference type="EnsemblMetazoa" id="CJA09803.1">
    <property type="protein sequence ID" value="CJA09803.1"/>
    <property type="gene ID" value="WBGene00129007"/>
</dbReference>
<evidence type="ECO:0008006" key="5">
    <source>
        <dbReference type="Google" id="ProtNLM"/>
    </source>
</evidence>
<feature type="region of interest" description="Disordered" evidence="2">
    <location>
        <begin position="222"/>
        <end position="251"/>
    </location>
</feature>